<feature type="transmembrane region" description="Helical" evidence="1">
    <location>
        <begin position="276"/>
        <end position="294"/>
    </location>
</feature>
<feature type="transmembrane region" description="Helical" evidence="1">
    <location>
        <begin position="62"/>
        <end position="83"/>
    </location>
</feature>
<feature type="transmembrane region" description="Helical" evidence="1">
    <location>
        <begin position="253"/>
        <end position="270"/>
    </location>
</feature>
<sequence>MKVFQLHKLLAMLLLLCCLLPLAAAAGGWDDFSNNLATDLAPFLSLFGEHMTKQYLSESTTFLYYFIFAMAPMGILTAVVSAIRVCGSPSLRAFIGRAKEGAGNAEAELRSSTSRDVCELYNNGGIARVFGRPKILEVIFDPDKQDFTDGSAGIYTFQEYVAGKMGKKTGPKPILVCGGMFFCAFLVGQSTQEEVWKRKGKDRASIHWTQPGGQVIGDQTFDAFAYADSDDLRTVLKEYTVSWKRADLSQGEAIVWATVVLTLAGFVLQFTGLRAIHSAVAVAQLGAIMVKSLARAALHMQRLKPEANKLRDFPDQVIGHEFDWLALRIAQPDVALGFRNLGCYQTSGYLWAFDGNPRPGSTISPITTPEETFTPDNRNPGAKVLTYRT</sequence>
<evidence type="ECO:0000313" key="4">
    <source>
        <dbReference type="Proteomes" id="UP001610563"/>
    </source>
</evidence>
<evidence type="ECO:0000256" key="1">
    <source>
        <dbReference type="SAM" id="Phobius"/>
    </source>
</evidence>
<comment type="caution">
    <text evidence="3">The sequence shown here is derived from an EMBL/GenBank/DDBJ whole genome shotgun (WGS) entry which is preliminary data.</text>
</comment>
<gene>
    <name evidence="3" type="ORF">BJX66DRAFT_344270</name>
</gene>
<keyword evidence="4" id="KW-1185">Reference proteome</keyword>
<feature type="chain" id="PRO_5047326025" evidence="2">
    <location>
        <begin position="26"/>
        <end position="389"/>
    </location>
</feature>
<feature type="signal peptide" evidence="2">
    <location>
        <begin position="1"/>
        <end position="25"/>
    </location>
</feature>
<keyword evidence="1" id="KW-0472">Membrane</keyword>
<organism evidence="3 4">
    <name type="scientific">Aspergillus keveii</name>
    <dbReference type="NCBI Taxonomy" id="714993"/>
    <lineage>
        <taxon>Eukaryota</taxon>
        <taxon>Fungi</taxon>
        <taxon>Dikarya</taxon>
        <taxon>Ascomycota</taxon>
        <taxon>Pezizomycotina</taxon>
        <taxon>Eurotiomycetes</taxon>
        <taxon>Eurotiomycetidae</taxon>
        <taxon>Eurotiales</taxon>
        <taxon>Aspergillaceae</taxon>
        <taxon>Aspergillus</taxon>
        <taxon>Aspergillus subgen. Nidulantes</taxon>
    </lineage>
</organism>
<name>A0ABR4FLS7_9EURO</name>
<protein>
    <submittedName>
        <fullName evidence="3">Uncharacterized protein</fullName>
    </submittedName>
</protein>
<keyword evidence="1" id="KW-1133">Transmembrane helix</keyword>
<evidence type="ECO:0000256" key="2">
    <source>
        <dbReference type="SAM" id="SignalP"/>
    </source>
</evidence>
<keyword evidence="2" id="KW-0732">Signal</keyword>
<proteinExistence type="predicted"/>
<dbReference type="EMBL" id="JBFTWV010000190">
    <property type="protein sequence ID" value="KAL2784177.1"/>
    <property type="molecule type" value="Genomic_DNA"/>
</dbReference>
<dbReference type="Proteomes" id="UP001610563">
    <property type="component" value="Unassembled WGS sequence"/>
</dbReference>
<keyword evidence="1" id="KW-0812">Transmembrane</keyword>
<accession>A0ABR4FLS7</accession>
<reference evidence="3 4" key="1">
    <citation type="submission" date="2024-07" db="EMBL/GenBank/DDBJ databases">
        <title>Section-level genome sequencing and comparative genomics of Aspergillus sections Usti and Cavernicolus.</title>
        <authorList>
            <consortium name="Lawrence Berkeley National Laboratory"/>
            <person name="Nybo J.L."/>
            <person name="Vesth T.C."/>
            <person name="Theobald S."/>
            <person name="Frisvad J.C."/>
            <person name="Larsen T.O."/>
            <person name="Kjaerboelling I."/>
            <person name="Rothschild-Mancinelli K."/>
            <person name="Lyhne E.K."/>
            <person name="Kogle M.E."/>
            <person name="Barry K."/>
            <person name="Clum A."/>
            <person name="Na H."/>
            <person name="Ledsgaard L."/>
            <person name="Lin J."/>
            <person name="Lipzen A."/>
            <person name="Kuo A."/>
            <person name="Riley R."/>
            <person name="Mondo S."/>
            <person name="Labutti K."/>
            <person name="Haridas S."/>
            <person name="Pangalinan J."/>
            <person name="Salamov A.A."/>
            <person name="Simmons B.A."/>
            <person name="Magnuson J.K."/>
            <person name="Chen J."/>
            <person name="Drula E."/>
            <person name="Henrissat B."/>
            <person name="Wiebenga A."/>
            <person name="Lubbers R.J."/>
            <person name="Gomes A.C."/>
            <person name="Makela M.R."/>
            <person name="Stajich J."/>
            <person name="Grigoriev I.V."/>
            <person name="Mortensen U.H."/>
            <person name="De Vries R.P."/>
            <person name="Baker S.E."/>
            <person name="Andersen M.R."/>
        </authorList>
    </citation>
    <scope>NUCLEOTIDE SEQUENCE [LARGE SCALE GENOMIC DNA]</scope>
    <source>
        <strain evidence="3 4">CBS 209.92</strain>
    </source>
</reference>
<evidence type="ECO:0000313" key="3">
    <source>
        <dbReference type="EMBL" id="KAL2784177.1"/>
    </source>
</evidence>